<organism evidence="1 2">
    <name type="scientific">Sphaerodactylus townsendi</name>
    <dbReference type="NCBI Taxonomy" id="933632"/>
    <lineage>
        <taxon>Eukaryota</taxon>
        <taxon>Metazoa</taxon>
        <taxon>Chordata</taxon>
        <taxon>Craniata</taxon>
        <taxon>Vertebrata</taxon>
        <taxon>Euteleostomi</taxon>
        <taxon>Lepidosauria</taxon>
        <taxon>Squamata</taxon>
        <taxon>Bifurcata</taxon>
        <taxon>Gekkota</taxon>
        <taxon>Sphaerodactylidae</taxon>
        <taxon>Sphaerodactylus</taxon>
    </lineage>
</organism>
<dbReference type="EMBL" id="CM037617">
    <property type="protein sequence ID" value="KAH8004774.1"/>
    <property type="molecule type" value="Genomic_DNA"/>
</dbReference>
<accession>A0ACB8FHK7</accession>
<sequence length="212" mass="24027">MSFQDDQKIDCTFEDGFCYWIQDLNDDDEWERINGPTFPITSGPDFDHTTGNLSGYYISTPRLFGGRPVRVRLLSLPLVPASDMFCLIFWYHMFGANVYRLSISIIYNHNIEKTVFQKEGNYGNNWNYGQILLNETSNFKVAFDAIKRPGWDDIAIDDIGLTSGGCTESPYPEPTLIPTVPTTPLLPTLLAIAELNIEKHPADDAHGQSYQF</sequence>
<name>A0ACB8FHK7_9SAUR</name>
<protein>
    <submittedName>
        <fullName evidence="1">Enteropeptidase</fullName>
    </submittedName>
</protein>
<evidence type="ECO:0000313" key="1">
    <source>
        <dbReference type="EMBL" id="KAH8004774.1"/>
    </source>
</evidence>
<keyword evidence="2" id="KW-1185">Reference proteome</keyword>
<comment type="caution">
    <text evidence="1">The sequence shown here is derived from an EMBL/GenBank/DDBJ whole genome shotgun (WGS) entry which is preliminary data.</text>
</comment>
<reference evidence="1" key="1">
    <citation type="submission" date="2021-08" db="EMBL/GenBank/DDBJ databases">
        <title>The first chromosome-level gecko genome reveals the dynamic sex chromosomes of Neotropical dwarf geckos (Sphaerodactylidae: Sphaerodactylus).</title>
        <authorList>
            <person name="Pinto B.J."/>
            <person name="Keating S.E."/>
            <person name="Gamble T."/>
        </authorList>
    </citation>
    <scope>NUCLEOTIDE SEQUENCE</scope>
    <source>
        <strain evidence="1">TG3544</strain>
    </source>
</reference>
<gene>
    <name evidence="1" type="primary">TMPRSS15</name>
    <name evidence="1" type="ORF">K3G42_019248</name>
</gene>
<dbReference type="Proteomes" id="UP000827872">
    <property type="component" value="Linkage Group LG04"/>
</dbReference>
<proteinExistence type="predicted"/>
<evidence type="ECO:0000313" key="2">
    <source>
        <dbReference type="Proteomes" id="UP000827872"/>
    </source>
</evidence>